<dbReference type="Proteomes" id="UP000587070">
    <property type="component" value="Unassembled WGS sequence"/>
</dbReference>
<name>A0A840GEB2_RHOTE</name>
<protein>
    <recommendedName>
        <fullName evidence="3">DUF1841 family protein</fullName>
    </recommendedName>
</protein>
<dbReference type="InterPro" id="IPR014993">
    <property type="entry name" value="DUF1841"/>
</dbReference>
<evidence type="ECO:0000313" key="2">
    <source>
        <dbReference type="Proteomes" id="UP000587070"/>
    </source>
</evidence>
<keyword evidence="2" id="KW-1185">Reference proteome</keyword>
<reference evidence="1 2" key="1">
    <citation type="submission" date="2020-08" db="EMBL/GenBank/DDBJ databases">
        <title>Genome sequencing of Purple Non-Sulfur Bacteria from various extreme environments.</title>
        <authorList>
            <person name="Mayer M."/>
        </authorList>
    </citation>
    <scope>NUCLEOTIDE SEQUENCE [LARGE SCALE GENOMIC DNA]</scope>
    <source>
        <strain evidence="1 2">2761</strain>
    </source>
</reference>
<organism evidence="1 2">
    <name type="scientific">Rhodocyclus tenuis</name>
    <name type="common">Rhodospirillum tenue</name>
    <dbReference type="NCBI Taxonomy" id="1066"/>
    <lineage>
        <taxon>Bacteria</taxon>
        <taxon>Pseudomonadati</taxon>
        <taxon>Pseudomonadota</taxon>
        <taxon>Betaproteobacteria</taxon>
        <taxon>Rhodocyclales</taxon>
        <taxon>Rhodocyclaceae</taxon>
        <taxon>Rhodocyclus</taxon>
    </lineage>
</organism>
<sequence>MFNPTREQVRHFFCAARRKQRERLPLEAAEALAAAVIDIHPEYHALLDSPELALAAGTTADGAAPFLHLSLHLAIAEQLSIDQPPGIRAARATLCARLDPHTAEHRLMDCLAEIVWQAGQDGTAPDGERYLDAIRRCARG</sequence>
<dbReference type="EMBL" id="JACIGE010000016">
    <property type="protein sequence ID" value="MBB4248978.1"/>
    <property type="molecule type" value="Genomic_DNA"/>
</dbReference>
<evidence type="ECO:0000313" key="1">
    <source>
        <dbReference type="EMBL" id="MBB4248978.1"/>
    </source>
</evidence>
<comment type="caution">
    <text evidence="1">The sequence shown here is derived from an EMBL/GenBank/DDBJ whole genome shotgun (WGS) entry which is preliminary data.</text>
</comment>
<gene>
    <name evidence="1" type="ORF">GGD90_003380</name>
</gene>
<dbReference type="AlphaFoldDB" id="A0A840GEB2"/>
<accession>A0A840GEB2</accession>
<evidence type="ECO:0008006" key="3">
    <source>
        <dbReference type="Google" id="ProtNLM"/>
    </source>
</evidence>
<dbReference type="RefSeq" id="WP_153117942.1">
    <property type="nucleotide sequence ID" value="NZ_JACIGE010000016.1"/>
</dbReference>
<dbReference type="OrthoDB" id="9789432at2"/>
<dbReference type="Pfam" id="PF08897">
    <property type="entry name" value="DUF1841"/>
    <property type="match status" value="1"/>
</dbReference>
<proteinExistence type="predicted"/>